<dbReference type="Proteomes" id="UP000010420">
    <property type="component" value="Unassembled WGS sequence"/>
</dbReference>
<evidence type="ECO:0000313" key="2">
    <source>
        <dbReference type="Proteomes" id="UP000010420"/>
    </source>
</evidence>
<gene>
    <name evidence="1" type="ORF">HMPREF0216_02489</name>
</gene>
<organism evidence="1 2">
    <name type="scientific">Clostridium celatum DSM 1785</name>
    <dbReference type="NCBI Taxonomy" id="545697"/>
    <lineage>
        <taxon>Bacteria</taxon>
        <taxon>Bacillati</taxon>
        <taxon>Bacillota</taxon>
        <taxon>Clostridia</taxon>
        <taxon>Eubacteriales</taxon>
        <taxon>Clostridiaceae</taxon>
        <taxon>Clostridium</taxon>
    </lineage>
</organism>
<dbReference type="STRING" id="545697.HMPREF0216_02489"/>
<dbReference type="EMBL" id="AMEZ01000070">
    <property type="protein sequence ID" value="EKY25390.1"/>
    <property type="molecule type" value="Genomic_DNA"/>
</dbReference>
<reference evidence="1 2" key="1">
    <citation type="submission" date="2012-05" db="EMBL/GenBank/DDBJ databases">
        <authorList>
            <person name="Weinstock G."/>
            <person name="Sodergren E."/>
            <person name="Lobos E.A."/>
            <person name="Fulton L."/>
            <person name="Fulton R."/>
            <person name="Courtney L."/>
            <person name="Fronick C."/>
            <person name="O'Laughlin M."/>
            <person name="Godfrey J."/>
            <person name="Wilson R.M."/>
            <person name="Miner T."/>
            <person name="Farmer C."/>
            <person name="Delehaunty K."/>
            <person name="Cordes M."/>
            <person name="Minx P."/>
            <person name="Tomlinson C."/>
            <person name="Chen J."/>
            <person name="Wollam A."/>
            <person name="Pepin K.H."/>
            <person name="Bhonagiri V."/>
            <person name="Zhang X."/>
            <person name="Suruliraj S."/>
            <person name="Warren W."/>
            <person name="Mitreva M."/>
            <person name="Mardis E.R."/>
            <person name="Wilson R.K."/>
        </authorList>
    </citation>
    <scope>NUCLEOTIDE SEQUENCE [LARGE SCALE GENOMIC DNA]</scope>
    <source>
        <strain evidence="1 2">DSM 1785</strain>
    </source>
</reference>
<dbReference type="AlphaFoldDB" id="L1QCJ1"/>
<dbReference type="HOGENOM" id="CLU_1419250_0_0_9"/>
<proteinExistence type="predicted"/>
<evidence type="ECO:0000313" key="1">
    <source>
        <dbReference type="EMBL" id="EKY25390.1"/>
    </source>
</evidence>
<name>L1QCJ1_9CLOT</name>
<comment type="caution">
    <text evidence="1">The sequence shown here is derived from an EMBL/GenBank/DDBJ whole genome shotgun (WGS) entry which is preliminary data.</text>
</comment>
<accession>L1QCJ1</accession>
<dbReference type="PATRIC" id="fig|545697.3.peg.2450"/>
<sequence length="191" mass="21834">MLGVVAMKRVLFVILILIYATISYGCFERKNDVNKEIDELEEIDNIENNKIADVQGDTYLVTNEDELTTGLKENYSVTIKNNITANNDLVMEGDFLITDTTEKHKVRVVKRRLNFSYDNANYTITSPKLIIKSNHTILKDGIYVGNMYIEASDVIFDNFRVEGNVFFKDEKVKKSFRLENGSSVTGKLILE</sequence>
<dbReference type="eggNOG" id="ENOG5032RAE">
    <property type="taxonomic scope" value="Bacteria"/>
</dbReference>
<keyword evidence="2" id="KW-1185">Reference proteome</keyword>
<protein>
    <submittedName>
        <fullName evidence="1">Uncharacterized protein</fullName>
    </submittedName>
</protein>